<protein>
    <recommendedName>
        <fullName evidence="1">PARP catalytic domain-containing protein</fullName>
    </recommendedName>
</protein>
<evidence type="ECO:0000259" key="1">
    <source>
        <dbReference type="PROSITE" id="PS51059"/>
    </source>
</evidence>
<reference evidence="2" key="1">
    <citation type="submission" date="2013-10" db="EMBL/GenBank/DDBJ databases">
        <title>Draft genome sequence of Clostridium botulinum type B strain Osaka05.</title>
        <authorList>
            <person name="Sakaguchi Y."/>
            <person name="Hosomi K."/>
            <person name="Uchiyama J."/>
            <person name="Ogura Y."/>
            <person name="Sakaguchi M."/>
            <person name="Kohda T."/>
            <person name="Mukamoto M."/>
            <person name="Misawa N."/>
            <person name="Matsuzaki S."/>
            <person name="Hayashi T."/>
            <person name="Kozaki S."/>
        </authorList>
    </citation>
    <scope>NUCLEOTIDE SEQUENCE</scope>
    <source>
        <strain evidence="2">Osaka05</strain>
    </source>
</reference>
<dbReference type="RefSeq" id="WP_030032072.1">
    <property type="nucleotide sequence ID" value="NZ_BA000058.1"/>
</dbReference>
<dbReference type="InterPro" id="IPR012317">
    <property type="entry name" value="Poly(ADP-ribose)pol_cat_dom"/>
</dbReference>
<dbReference type="GO" id="GO:0003950">
    <property type="term" value="F:NAD+ poly-ADP-ribosyltransferase activity"/>
    <property type="evidence" value="ECO:0007669"/>
    <property type="project" value="InterPro"/>
</dbReference>
<dbReference type="PROSITE" id="PS51059">
    <property type="entry name" value="PARP_CATALYTIC"/>
    <property type="match status" value="1"/>
</dbReference>
<dbReference type="EMBL" id="BA000058">
    <property type="protein sequence ID" value="BAO04979.1"/>
    <property type="molecule type" value="Genomic_DNA"/>
</dbReference>
<dbReference type="HOGENOM" id="CLU_2841969_0_0_9"/>
<proteinExistence type="predicted"/>
<gene>
    <name evidence="2" type="ORF">CBO05P1_260</name>
</gene>
<sequence>MSNIASEISKLKHLRNNFYIVYNKQRKIIGLSNKVHRKHICKSCLEASEKELNIIYIDILNIKII</sequence>
<evidence type="ECO:0000313" key="2">
    <source>
        <dbReference type="EMBL" id="BAO04979.1"/>
    </source>
</evidence>
<dbReference type="Proteomes" id="UP000054164">
    <property type="component" value="Unassembled WGS sequence"/>
</dbReference>
<feature type="domain" description="PARP catalytic" evidence="1">
    <location>
        <begin position="1"/>
        <end position="44"/>
    </location>
</feature>
<organism evidence="2">
    <name type="scientific">Clostridium botulinum B str. Osaka05</name>
    <dbReference type="NCBI Taxonomy" id="1407017"/>
    <lineage>
        <taxon>Bacteria</taxon>
        <taxon>Bacillati</taxon>
        <taxon>Bacillota</taxon>
        <taxon>Clostridia</taxon>
        <taxon>Eubacteriales</taxon>
        <taxon>Clostridiaceae</taxon>
        <taxon>Clostridium</taxon>
    </lineage>
</organism>
<dbReference type="AlphaFoldDB" id="A0A060N9M5"/>
<accession>A0A060N9M5</accession>
<name>A0A060N9M5_CLOBO</name>